<dbReference type="GO" id="GO:0030943">
    <property type="term" value="F:mitochondrion targeting sequence binding"/>
    <property type="evidence" value="ECO:0007669"/>
    <property type="project" value="TreeGrafter"/>
</dbReference>
<dbReference type="InterPro" id="IPR002056">
    <property type="entry name" value="MAS20"/>
</dbReference>
<dbReference type="Pfam" id="PF02064">
    <property type="entry name" value="MAS20"/>
    <property type="match status" value="1"/>
</dbReference>
<evidence type="ECO:0000313" key="12">
    <source>
        <dbReference type="WBParaSite" id="jg11508"/>
    </source>
</evidence>
<dbReference type="InterPro" id="IPR022422">
    <property type="entry name" value="MAS20_rcpt_metazoan"/>
</dbReference>
<dbReference type="GO" id="GO:0005742">
    <property type="term" value="C:mitochondrial outer membrane translocase complex"/>
    <property type="evidence" value="ECO:0007669"/>
    <property type="project" value="InterPro"/>
</dbReference>
<keyword evidence="11" id="KW-1185">Reference proteome</keyword>
<keyword evidence="3" id="KW-0813">Transport</keyword>
<dbReference type="GO" id="GO:0006886">
    <property type="term" value="P:intracellular protein transport"/>
    <property type="evidence" value="ECO:0007669"/>
    <property type="project" value="InterPro"/>
</dbReference>
<evidence type="ECO:0000256" key="7">
    <source>
        <dbReference type="ARBA" id="ARBA00022989"/>
    </source>
</evidence>
<keyword evidence="4" id="KW-0812">Transmembrane</keyword>
<dbReference type="PANTHER" id="PTHR12430">
    <property type="entry name" value="MITOCHONDRIAL IMPORT RECEPTOR SUBUNIT TOM20"/>
    <property type="match status" value="1"/>
</dbReference>
<accession>A0A915CQH0</accession>
<organism evidence="11 12">
    <name type="scientific">Ditylenchus dipsaci</name>
    <dbReference type="NCBI Taxonomy" id="166011"/>
    <lineage>
        <taxon>Eukaryota</taxon>
        <taxon>Metazoa</taxon>
        <taxon>Ecdysozoa</taxon>
        <taxon>Nematoda</taxon>
        <taxon>Chromadorea</taxon>
        <taxon>Rhabditida</taxon>
        <taxon>Tylenchina</taxon>
        <taxon>Tylenchomorpha</taxon>
        <taxon>Sphaerularioidea</taxon>
        <taxon>Anguinidae</taxon>
        <taxon>Anguininae</taxon>
        <taxon>Ditylenchus</taxon>
    </lineage>
</organism>
<evidence type="ECO:0000256" key="2">
    <source>
        <dbReference type="ARBA" id="ARBA00005792"/>
    </source>
</evidence>
<keyword evidence="6" id="KW-0653">Protein transport</keyword>
<keyword evidence="5" id="KW-1000">Mitochondrion outer membrane</keyword>
<dbReference type="Proteomes" id="UP000887574">
    <property type="component" value="Unplaced"/>
</dbReference>
<dbReference type="GO" id="GO:0016031">
    <property type="term" value="P:tRNA import into mitochondrion"/>
    <property type="evidence" value="ECO:0007669"/>
    <property type="project" value="TreeGrafter"/>
</dbReference>
<name>A0A915CQH0_9BILA</name>
<dbReference type="SUPFAM" id="SSF47157">
    <property type="entry name" value="Mitochondrial import receptor subunit Tom20"/>
    <property type="match status" value="1"/>
</dbReference>
<comment type="similarity">
    <text evidence="2">Belongs to the Tom20 family.</text>
</comment>
<dbReference type="PRINTS" id="PR01989">
    <property type="entry name" value="EUOM20RECPTR"/>
</dbReference>
<evidence type="ECO:0000256" key="1">
    <source>
        <dbReference type="ARBA" id="ARBA00004572"/>
    </source>
</evidence>
<reference evidence="12" key="1">
    <citation type="submission" date="2022-11" db="UniProtKB">
        <authorList>
            <consortium name="WormBaseParasite"/>
        </authorList>
    </citation>
    <scope>IDENTIFICATION</scope>
</reference>
<evidence type="ECO:0000256" key="10">
    <source>
        <dbReference type="SAM" id="MobiDB-lite"/>
    </source>
</evidence>
<dbReference type="Gene3D" id="1.20.960.10">
    <property type="entry name" value="Mitochondrial outer membrane translocase complex, subunit Tom20 domain"/>
    <property type="match status" value="1"/>
</dbReference>
<protein>
    <submittedName>
        <fullName evidence="12">Uncharacterized protein</fullName>
    </submittedName>
</protein>
<evidence type="ECO:0000256" key="3">
    <source>
        <dbReference type="ARBA" id="ARBA00022448"/>
    </source>
</evidence>
<evidence type="ECO:0000313" key="11">
    <source>
        <dbReference type="Proteomes" id="UP000887574"/>
    </source>
</evidence>
<keyword evidence="7" id="KW-1133">Transmembrane helix</keyword>
<dbReference type="GO" id="GO:0008320">
    <property type="term" value="F:protein transmembrane transporter activity"/>
    <property type="evidence" value="ECO:0007669"/>
    <property type="project" value="TreeGrafter"/>
</dbReference>
<comment type="subcellular location">
    <subcellularLocation>
        <location evidence="1">Mitochondrion outer membrane</location>
        <topology evidence="1">Single-pass membrane protein</topology>
    </subcellularLocation>
</comment>
<dbReference type="GO" id="GO:0030150">
    <property type="term" value="P:protein import into mitochondrial matrix"/>
    <property type="evidence" value="ECO:0007669"/>
    <property type="project" value="TreeGrafter"/>
</dbReference>
<evidence type="ECO:0000256" key="5">
    <source>
        <dbReference type="ARBA" id="ARBA00022787"/>
    </source>
</evidence>
<feature type="region of interest" description="Disordered" evidence="10">
    <location>
        <begin position="69"/>
        <end position="88"/>
    </location>
</feature>
<evidence type="ECO:0000256" key="9">
    <source>
        <dbReference type="ARBA" id="ARBA00023136"/>
    </source>
</evidence>
<evidence type="ECO:0000256" key="6">
    <source>
        <dbReference type="ARBA" id="ARBA00022927"/>
    </source>
</evidence>
<keyword evidence="9" id="KW-0472">Membrane</keyword>
<evidence type="ECO:0000256" key="4">
    <source>
        <dbReference type="ARBA" id="ARBA00022692"/>
    </source>
</evidence>
<dbReference type="WBParaSite" id="jg11508">
    <property type="protein sequence ID" value="jg11508"/>
    <property type="gene ID" value="jg11508"/>
</dbReference>
<dbReference type="AlphaFoldDB" id="A0A915CQH0"/>
<proteinExistence type="inferred from homology"/>
<dbReference type="GO" id="GO:0006605">
    <property type="term" value="P:protein targeting"/>
    <property type="evidence" value="ECO:0007669"/>
    <property type="project" value="InterPro"/>
</dbReference>
<dbReference type="InterPro" id="IPR023392">
    <property type="entry name" value="Tom20_dom_sf"/>
</dbReference>
<dbReference type="PANTHER" id="PTHR12430:SF0">
    <property type="entry name" value="TRANSLOCASE OF OUTER MITOCHONDRIAL MEMBRANE 20"/>
    <property type="match status" value="1"/>
</dbReference>
<sequence>MNSGNLEEGVFHMSNAVFACEHPAELIQIFQQTLPALQFEALAQALPEAKIRHTTALRCHQIADAAIEHAGSEGPSSQQAIIVDDDLE</sequence>
<evidence type="ECO:0000256" key="8">
    <source>
        <dbReference type="ARBA" id="ARBA00023128"/>
    </source>
</evidence>
<keyword evidence="8" id="KW-0496">Mitochondrion</keyword>